<dbReference type="AlphaFoldDB" id="A0A1I7JQ26"/>
<dbReference type="Proteomes" id="UP000183656">
    <property type="component" value="Unassembled WGS sequence"/>
</dbReference>
<dbReference type="SUPFAM" id="SSF51445">
    <property type="entry name" value="(Trans)glycosidases"/>
    <property type="match status" value="1"/>
</dbReference>
<organism evidence="5 6">
    <name type="scientific">Paenacidovorax caeni</name>
    <dbReference type="NCBI Taxonomy" id="343013"/>
    <lineage>
        <taxon>Bacteria</taxon>
        <taxon>Pseudomonadati</taxon>
        <taxon>Pseudomonadota</taxon>
        <taxon>Betaproteobacteria</taxon>
        <taxon>Burkholderiales</taxon>
        <taxon>Comamonadaceae</taxon>
        <taxon>Paenacidovorax</taxon>
    </lineage>
</organism>
<proteinExistence type="predicted"/>
<evidence type="ECO:0000256" key="1">
    <source>
        <dbReference type="ARBA" id="ARBA00022801"/>
    </source>
</evidence>
<sequence>MTTPARRETPRFFPASALALSCALLLAACGGGDGGATPDTGDVTKRIYVLSADAGQAGAVAAGQTLSVTLTGVEPGVDWYSDRPAREVGEARVENFVGADWQRVYGGVAPNALLQFQNASGVHAVFGSVQAAQYDGAARTLRLELRVAKASPGLGASAGSFTLPVVTLLNNLQAPAQGSTFAMAAGRTALQSDGKGGQRLVLQDVDEDVLWMNNAPARAGDFESLGNFVNVWDERFGDALPNASVAGDPGNGDYGIVPLTLADPVYDSATRSLSFAAVPLAGASLPGQGTLRNAIVFVDAGDRASPASVFEQPWRGVAYSAIPAKFQSNPTGAFFDSDATSSAFQALWGSKDGCGRNDLEAMAAQGVNLIRLYDYNYQRGSDKWTTGGNGHIAFLDKAQSLGIKVIIPVSNYNFKNQDGSNRPWDNIDLTVTQIVASVKKNGAIHPAVHSFSIGNELDLPKEDQTWQALFPKAAHVASLLHKLAPDHYMTVPVSNADEKRFYEELRKHLPADVYQSRFYNAVQTFKLKTGNDLRDNILQAYDNLNLGVPLVITELGTNNIGISSVDAKVNAVLGQASAVREYMDANPQSLVKGFSIFEWQNSNWKRNGGPDNTESTFGIHAYGPVLCQSKTGVFGMWNAKDSYWVSFHDDVAYDVDALVPLTSADHPEGLLKALSPYFK</sequence>
<dbReference type="EMBL" id="FPBX01000029">
    <property type="protein sequence ID" value="SFU87283.1"/>
    <property type="molecule type" value="Genomic_DNA"/>
</dbReference>
<dbReference type="Pfam" id="PF00150">
    <property type="entry name" value="Cellulase"/>
    <property type="match status" value="1"/>
</dbReference>
<evidence type="ECO:0000256" key="2">
    <source>
        <dbReference type="ARBA" id="ARBA00023295"/>
    </source>
</evidence>
<gene>
    <name evidence="5" type="ORF">SAMN04489707_102910</name>
</gene>
<keyword evidence="1" id="KW-0378">Hydrolase</keyword>
<dbReference type="Gene3D" id="3.20.20.80">
    <property type="entry name" value="Glycosidases"/>
    <property type="match status" value="1"/>
</dbReference>
<protein>
    <recommendedName>
        <fullName evidence="4">Glycoside hydrolase family 5 domain-containing protein</fullName>
    </recommendedName>
</protein>
<keyword evidence="3" id="KW-0732">Signal</keyword>
<reference evidence="5 6" key="1">
    <citation type="submission" date="2016-10" db="EMBL/GenBank/DDBJ databases">
        <authorList>
            <person name="de Groot N.N."/>
        </authorList>
    </citation>
    <scope>NUCLEOTIDE SEQUENCE [LARGE SCALE GENOMIC DNA]</scope>
    <source>
        <strain evidence="5 6">R-24608</strain>
    </source>
</reference>
<feature type="signal peptide" evidence="3">
    <location>
        <begin position="1"/>
        <end position="27"/>
    </location>
</feature>
<dbReference type="RefSeq" id="WP_139235459.1">
    <property type="nucleotide sequence ID" value="NZ_CYIG01000027.1"/>
</dbReference>
<accession>A0A1I7JQ26</accession>
<evidence type="ECO:0000259" key="4">
    <source>
        <dbReference type="Pfam" id="PF00150"/>
    </source>
</evidence>
<evidence type="ECO:0000256" key="3">
    <source>
        <dbReference type="SAM" id="SignalP"/>
    </source>
</evidence>
<feature type="domain" description="Glycoside hydrolase family 5" evidence="4">
    <location>
        <begin position="344"/>
        <end position="564"/>
    </location>
</feature>
<name>A0A1I7JQ26_9BURK</name>
<dbReference type="InterPro" id="IPR017853">
    <property type="entry name" value="GH"/>
</dbReference>
<dbReference type="GO" id="GO:0000272">
    <property type="term" value="P:polysaccharide catabolic process"/>
    <property type="evidence" value="ECO:0007669"/>
    <property type="project" value="InterPro"/>
</dbReference>
<dbReference type="OrthoDB" id="8910835at2"/>
<dbReference type="InterPro" id="IPR001547">
    <property type="entry name" value="Glyco_hydro_5"/>
</dbReference>
<keyword evidence="2" id="KW-0326">Glycosidase</keyword>
<dbReference type="GO" id="GO:0004553">
    <property type="term" value="F:hydrolase activity, hydrolyzing O-glycosyl compounds"/>
    <property type="evidence" value="ECO:0007669"/>
    <property type="project" value="InterPro"/>
</dbReference>
<keyword evidence="6" id="KW-1185">Reference proteome</keyword>
<evidence type="ECO:0000313" key="5">
    <source>
        <dbReference type="EMBL" id="SFU87283.1"/>
    </source>
</evidence>
<dbReference type="PROSITE" id="PS51257">
    <property type="entry name" value="PROKAR_LIPOPROTEIN"/>
    <property type="match status" value="1"/>
</dbReference>
<evidence type="ECO:0000313" key="6">
    <source>
        <dbReference type="Proteomes" id="UP000183656"/>
    </source>
</evidence>
<dbReference type="STRING" id="343013.SAMN04489707_102910"/>
<feature type="chain" id="PRO_5010381673" description="Glycoside hydrolase family 5 domain-containing protein" evidence="3">
    <location>
        <begin position="28"/>
        <end position="679"/>
    </location>
</feature>